<organism evidence="13 14">
    <name type="scientific">Olsenella absiana</name>
    <dbReference type="NCBI Taxonomy" id="3115222"/>
    <lineage>
        <taxon>Bacteria</taxon>
        <taxon>Bacillati</taxon>
        <taxon>Actinomycetota</taxon>
        <taxon>Coriobacteriia</taxon>
        <taxon>Coriobacteriales</taxon>
        <taxon>Atopobiaceae</taxon>
        <taxon>Olsenella</taxon>
    </lineage>
</organism>
<dbReference type="InterPro" id="IPR002933">
    <property type="entry name" value="Peptidase_M20"/>
</dbReference>
<dbReference type="Gene3D" id="3.40.630.10">
    <property type="entry name" value="Zn peptidases"/>
    <property type="match status" value="1"/>
</dbReference>
<evidence type="ECO:0000256" key="4">
    <source>
        <dbReference type="ARBA" id="ARBA00022438"/>
    </source>
</evidence>
<dbReference type="GO" id="GO:0045148">
    <property type="term" value="F:tripeptide aminopeptidase activity"/>
    <property type="evidence" value="ECO:0007669"/>
    <property type="project" value="UniProtKB-EC"/>
</dbReference>
<dbReference type="PROSITE" id="PS00758">
    <property type="entry name" value="ARGE_DAPE_CPG2_1"/>
    <property type="match status" value="1"/>
</dbReference>
<keyword evidence="5" id="KW-0645">Protease</keyword>
<evidence type="ECO:0000256" key="7">
    <source>
        <dbReference type="ARBA" id="ARBA00022801"/>
    </source>
</evidence>
<evidence type="ECO:0000259" key="12">
    <source>
        <dbReference type="Pfam" id="PF07687"/>
    </source>
</evidence>
<evidence type="ECO:0000256" key="9">
    <source>
        <dbReference type="ARBA" id="ARBA00023049"/>
    </source>
</evidence>
<keyword evidence="9" id="KW-0482">Metalloprotease</keyword>
<evidence type="ECO:0000256" key="6">
    <source>
        <dbReference type="ARBA" id="ARBA00022723"/>
    </source>
</evidence>
<evidence type="ECO:0000256" key="1">
    <source>
        <dbReference type="ARBA" id="ARBA00000870"/>
    </source>
</evidence>
<protein>
    <recommendedName>
        <fullName evidence="10">Peptidase T</fullName>
        <ecNumber evidence="10">3.4.11.4</ecNumber>
    </recommendedName>
</protein>
<dbReference type="NCBIfam" id="NF003976">
    <property type="entry name" value="PRK05469.1"/>
    <property type="match status" value="1"/>
</dbReference>
<evidence type="ECO:0000256" key="3">
    <source>
        <dbReference type="ARBA" id="ARBA00009692"/>
    </source>
</evidence>
<dbReference type="EC" id="3.4.11.4" evidence="10"/>
<dbReference type="Pfam" id="PF01546">
    <property type="entry name" value="Peptidase_M20"/>
    <property type="match status" value="1"/>
</dbReference>
<dbReference type="NCBIfam" id="NF009920">
    <property type="entry name" value="PRK13381.1"/>
    <property type="match status" value="1"/>
</dbReference>
<dbReference type="InterPro" id="IPR001261">
    <property type="entry name" value="ArgE/DapE_CS"/>
</dbReference>
<dbReference type="Pfam" id="PF07687">
    <property type="entry name" value="M20_dimer"/>
    <property type="match status" value="1"/>
</dbReference>
<evidence type="ECO:0000256" key="10">
    <source>
        <dbReference type="NCBIfam" id="TIGR01882"/>
    </source>
</evidence>
<keyword evidence="6" id="KW-0479">Metal-binding</keyword>
<comment type="catalytic activity">
    <reaction evidence="1">
        <text>Release of the N-terminal residue from a tripeptide.</text>
        <dbReference type="EC" id="3.4.11.4"/>
    </reaction>
</comment>
<keyword evidence="7 13" id="KW-0378">Hydrolase</keyword>
<dbReference type="PANTHER" id="PTHR42994:SF1">
    <property type="entry name" value="PEPTIDASE T"/>
    <property type="match status" value="1"/>
</dbReference>
<dbReference type="InterPro" id="IPR010161">
    <property type="entry name" value="Peptidase_M20B"/>
</dbReference>
<dbReference type="InterPro" id="IPR011650">
    <property type="entry name" value="Peptidase_M20_dimer"/>
</dbReference>
<dbReference type="RefSeq" id="WP_330957692.1">
    <property type="nucleotide sequence ID" value="NZ_JAZGJQ010000002.1"/>
</dbReference>
<comment type="cofactor">
    <cofactor evidence="2">
        <name>Zn(2+)</name>
        <dbReference type="ChEBI" id="CHEBI:29105"/>
    </cofactor>
</comment>
<feature type="compositionally biased region" description="Basic and acidic residues" evidence="11">
    <location>
        <begin position="32"/>
        <end position="45"/>
    </location>
</feature>
<comment type="caution">
    <text evidence="13">The sequence shown here is derived from an EMBL/GenBank/DDBJ whole genome shotgun (WGS) entry which is preliminary data.</text>
</comment>
<dbReference type="EMBL" id="JAZGJQ010000002">
    <property type="protein sequence ID" value="MEE6146926.1"/>
    <property type="molecule type" value="Genomic_DNA"/>
</dbReference>
<dbReference type="NCBIfam" id="TIGR01882">
    <property type="entry name" value="peptidase-T"/>
    <property type="match status" value="1"/>
</dbReference>
<gene>
    <name evidence="13" type="primary">pepT</name>
    <name evidence="13" type="ORF">VXJ25_02780</name>
</gene>
<dbReference type="PIRSF" id="PIRSF037215">
    <property type="entry name" value="Peptidase_M20B"/>
    <property type="match status" value="1"/>
</dbReference>
<feature type="domain" description="Peptidase M20 dimerisation" evidence="12">
    <location>
        <begin position="223"/>
        <end position="326"/>
    </location>
</feature>
<evidence type="ECO:0000256" key="2">
    <source>
        <dbReference type="ARBA" id="ARBA00001947"/>
    </source>
</evidence>
<keyword evidence="14" id="KW-1185">Reference proteome</keyword>
<dbReference type="SUPFAM" id="SSF53187">
    <property type="entry name" value="Zn-dependent exopeptidases"/>
    <property type="match status" value="1"/>
</dbReference>
<keyword evidence="8" id="KW-0862">Zinc</keyword>
<evidence type="ECO:0000256" key="8">
    <source>
        <dbReference type="ARBA" id="ARBA00022833"/>
    </source>
</evidence>
<evidence type="ECO:0000256" key="11">
    <source>
        <dbReference type="SAM" id="MobiDB-lite"/>
    </source>
</evidence>
<dbReference type="PANTHER" id="PTHR42994">
    <property type="entry name" value="PEPTIDASE T"/>
    <property type="match status" value="1"/>
</dbReference>
<dbReference type="Gene3D" id="3.30.70.360">
    <property type="match status" value="1"/>
</dbReference>
<evidence type="ECO:0000313" key="13">
    <source>
        <dbReference type="EMBL" id="MEE6146926.1"/>
    </source>
</evidence>
<evidence type="ECO:0000313" key="14">
    <source>
        <dbReference type="Proteomes" id="UP001332931"/>
    </source>
</evidence>
<evidence type="ECO:0000256" key="5">
    <source>
        <dbReference type="ARBA" id="ARBA00022670"/>
    </source>
</evidence>
<dbReference type="InterPro" id="IPR036264">
    <property type="entry name" value="Bact_exopeptidase_dim_dom"/>
</dbReference>
<sequence length="431" mass="46254">MAEDPIPEPGEPRLSDVAERFMRLVRVGSQSDPEHADRTPSTERQRHMAEVLGEELRSVGCEDVSVDEHAYVPGTLPASPGAERLPALGLCAHIDTAPDAPGEGVSPHVVHYEGGDLVAGVVAGEPVATSPAQVPDLEQFVGQDIICSDGTTLLGADDKAGVAEVCSLIARLHDDRTLPHPELRVAFVPDEEIGHGASLLDLERFGARWCYTVDGETLGEVNYETFNAAEANVLIHGVMIHPGSAKGVMVNAITLAGEFLDLVPAAERPEYTEGYEGFYHPTQVSGTAAEARLQLIVRDHDAGAFAHRAEVLRQIAAFMNGRYGEGTVEVEVREEYRNMAECFDDCPFLITNALDANREVGLDARCVAVRGGTDGSQLSLRGLPCPNLATGGYNAHSVREFVPVRSLEITVDVLERLVAKFAVPQTGVLEP</sequence>
<proteinExistence type="inferred from homology"/>
<dbReference type="Proteomes" id="UP001332931">
    <property type="component" value="Unassembled WGS sequence"/>
</dbReference>
<keyword evidence="4 13" id="KW-0031">Aminopeptidase</keyword>
<accession>A0ABU7R8L8</accession>
<feature type="region of interest" description="Disordered" evidence="11">
    <location>
        <begin position="25"/>
        <end position="45"/>
    </location>
</feature>
<dbReference type="SUPFAM" id="SSF55031">
    <property type="entry name" value="Bacterial exopeptidase dimerisation domain"/>
    <property type="match status" value="1"/>
</dbReference>
<name>A0ABU7R8L8_9ACTN</name>
<reference evidence="13 14" key="1">
    <citation type="submission" date="2024-01" db="EMBL/GenBank/DDBJ databases">
        <title>Description of Olsenella sp. nov., isolated from pig feces.</title>
        <authorList>
            <person name="Chang Y.-H."/>
        </authorList>
    </citation>
    <scope>NUCLEOTIDE SEQUENCE [LARGE SCALE GENOMIC DNA]</scope>
    <source>
        <strain evidence="13 14">YH-ols2223</strain>
    </source>
</reference>
<dbReference type="PROSITE" id="PS00759">
    <property type="entry name" value="ARGE_DAPE_CPG2_2"/>
    <property type="match status" value="1"/>
</dbReference>
<comment type="similarity">
    <text evidence="3">Belongs to the peptidase M20B family.</text>
</comment>